<dbReference type="Proteomes" id="UP001525890">
    <property type="component" value="Unassembled WGS sequence"/>
</dbReference>
<keyword evidence="1" id="KW-0547">Nucleotide-binding</keyword>
<feature type="domain" description="CRISPR-associated protein Cmr2 N-terminal" evidence="3">
    <location>
        <begin position="71"/>
        <end position="175"/>
    </location>
</feature>
<sequence length="751" mass="87823">MDLADWLAQQKILYSGQALPEGLPSLAVHPTSGTWQESSYLKNQFWWGGGATQEGWQQITRASDKESTNIAVLTFGPVQSFLGGGQRLRDWAVASWLCHYLAAVVIYRWEKEYKGRVLFPLHDSSDLLNWLHRKTVDYEKFWRAELPNVVTGLYTERKNWIEDIETLVQDEWVRFTKKLEQVTINHPNFKNLINGPGWQVIHRDAHYQWSVYVESIELRTERVTEDIKKLHKRIDADKLSRNWEKSWWGGRTSPSDGCLSIWHPGLKPIDCRGTSGLPKTEVDRWWKALASSDNLDKFCALFSESDRLNSLELVKRLASIPEIIQPTLAELWPDRPPLYSCPWGTFPDRPAIAATWVTTQPEVVKSRWNKTLLQLEKDFFPKNARTKWGVEIADRSQFRHPDPLERRNIIDKELVSLWDEESPKGWDSTIEWTVGWRGDGDNMGKWLSGEKYKTLSDLRWLNWHPNTDIINKQKLKIAQPTDPKNLPKKIELPHMLDLSALFGHWNNLLYRLTEQEHPGKVIFAGGDDFLLLGPLTEAISLTTNLHNLWLGEHTPFTEPTKPPADGWVEYNNEVYPVPGRQMSFSLGLVIAQRRVPQSVLHRRLNESYKQAKNQGRNRVCVRVLFNSGQSLDWVCPWPLWHVLMPLELQDTQETELNRWEKLLSYLESIQLRQKSLDNLIQSSSAVESLLDTLWHSLGIPLQWQDIEDQMQLDFEQEVFQWDWWVQWASLHTFLARQERDRQNWLKKMTRR</sequence>
<evidence type="ECO:0000259" key="3">
    <source>
        <dbReference type="Pfam" id="PF12469"/>
    </source>
</evidence>
<dbReference type="InterPro" id="IPR038242">
    <property type="entry name" value="Cmr2_N"/>
</dbReference>
<proteinExistence type="predicted"/>
<dbReference type="Pfam" id="PF22335">
    <property type="entry name" value="Cas10-Cmr2_palm2"/>
    <property type="match status" value="1"/>
</dbReference>
<evidence type="ECO:0000256" key="2">
    <source>
        <dbReference type="ARBA" id="ARBA00023118"/>
    </source>
</evidence>
<name>A0ABT2MMH7_9CYAN</name>
<dbReference type="Pfam" id="PF12469">
    <property type="entry name" value="Cmr2_N"/>
    <property type="match status" value="1"/>
</dbReference>
<dbReference type="InterPro" id="IPR024615">
    <property type="entry name" value="CRISPR-assoc_Cmr2_N"/>
</dbReference>
<keyword evidence="6" id="KW-1185">Reference proteome</keyword>
<dbReference type="InterPro" id="IPR054767">
    <property type="entry name" value="Cas10-Cmr2_palm2"/>
</dbReference>
<dbReference type="Gene3D" id="3.30.70.2220">
    <property type="entry name" value="CRISPR-Cas system, Cmr2 subunit, D1 domain, cysteine cluster"/>
    <property type="match status" value="1"/>
</dbReference>
<organism evidence="5 6">
    <name type="scientific">Laspinema palackyanum D2a</name>
    <dbReference type="NCBI Taxonomy" id="2953684"/>
    <lineage>
        <taxon>Bacteria</taxon>
        <taxon>Bacillati</taxon>
        <taxon>Cyanobacteriota</taxon>
        <taxon>Cyanophyceae</taxon>
        <taxon>Oscillatoriophycideae</taxon>
        <taxon>Oscillatoriales</taxon>
        <taxon>Laspinemataceae</taxon>
        <taxon>Laspinema</taxon>
        <taxon>Laspinema palackyanum</taxon>
    </lineage>
</organism>
<dbReference type="Gene3D" id="3.30.70.270">
    <property type="match status" value="1"/>
</dbReference>
<dbReference type="EMBL" id="JAMXFF010000002">
    <property type="protein sequence ID" value="MCT7965101.1"/>
    <property type="molecule type" value="Genomic_DNA"/>
</dbReference>
<evidence type="ECO:0000313" key="6">
    <source>
        <dbReference type="Proteomes" id="UP001525890"/>
    </source>
</evidence>
<feature type="domain" description="Cas10/Cmr2 second palm" evidence="4">
    <location>
        <begin position="438"/>
        <end position="620"/>
    </location>
</feature>
<gene>
    <name evidence="5" type="ORF">NG799_01980</name>
</gene>
<keyword evidence="2" id="KW-0051">Antiviral defense</keyword>
<comment type="caution">
    <text evidence="5">The sequence shown here is derived from an EMBL/GenBank/DDBJ whole genome shotgun (WGS) entry which is preliminary data.</text>
</comment>
<reference evidence="5 6" key="1">
    <citation type="journal article" date="2022" name="Front. Microbiol.">
        <title>High genomic differentiation and limited gene flow indicate recent cryptic speciation within the genus Laspinema (cyanobacteria).</title>
        <authorList>
            <person name="Stanojkovic A."/>
            <person name="Skoupy S."/>
            <person name="Skaloud P."/>
            <person name="Dvorak P."/>
        </authorList>
    </citation>
    <scope>NUCLEOTIDE SEQUENCE [LARGE SCALE GENOMIC DNA]</scope>
    <source>
        <strain evidence="5 6">D2a</strain>
    </source>
</reference>
<evidence type="ECO:0000256" key="1">
    <source>
        <dbReference type="ARBA" id="ARBA00022741"/>
    </source>
</evidence>
<dbReference type="InterPro" id="IPR043128">
    <property type="entry name" value="Rev_trsase/Diguanyl_cyclase"/>
</dbReference>
<dbReference type="RefSeq" id="WP_368004821.1">
    <property type="nucleotide sequence ID" value="NZ_JAMXFF010000002.1"/>
</dbReference>
<accession>A0ABT2MMH7</accession>
<evidence type="ECO:0000313" key="5">
    <source>
        <dbReference type="EMBL" id="MCT7965101.1"/>
    </source>
</evidence>
<protein>
    <recommendedName>
        <fullName evidence="7">CRISPR-associated protein Cmr2 N-terminal domain-containing protein</fullName>
    </recommendedName>
</protein>
<evidence type="ECO:0000259" key="4">
    <source>
        <dbReference type="Pfam" id="PF22335"/>
    </source>
</evidence>
<evidence type="ECO:0008006" key="7">
    <source>
        <dbReference type="Google" id="ProtNLM"/>
    </source>
</evidence>